<dbReference type="GO" id="GO:0003700">
    <property type="term" value="F:DNA-binding transcription factor activity"/>
    <property type="evidence" value="ECO:0007669"/>
    <property type="project" value="InterPro"/>
</dbReference>
<evidence type="ECO:0000313" key="6">
    <source>
        <dbReference type="EMBL" id="KAJ1927149.1"/>
    </source>
</evidence>
<accession>A0A9W8AHX0</accession>
<dbReference type="AlphaFoldDB" id="A0A9W8AHX0"/>
<feature type="compositionally biased region" description="Basic residues" evidence="4">
    <location>
        <begin position="161"/>
        <end position="172"/>
    </location>
</feature>
<dbReference type="InterPro" id="IPR047206">
    <property type="entry name" value="bHLHzip_scCBP1-like"/>
</dbReference>
<dbReference type="Proteomes" id="UP001150569">
    <property type="component" value="Unassembled WGS sequence"/>
</dbReference>
<dbReference type="PANTHER" id="PTHR47787">
    <property type="entry name" value="CENTROMERE-BINDING PROTEIN 1"/>
    <property type="match status" value="1"/>
</dbReference>
<evidence type="ECO:0000256" key="4">
    <source>
        <dbReference type="SAM" id="MobiDB-lite"/>
    </source>
</evidence>
<feature type="coiled-coil region" evidence="3">
    <location>
        <begin position="257"/>
        <end position="284"/>
    </location>
</feature>
<dbReference type="EMBL" id="JANBPT010000131">
    <property type="protein sequence ID" value="KAJ1927149.1"/>
    <property type="molecule type" value="Genomic_DNA"/>
</dbReference>
<dbReference type="OrthoDB" id="71302at2759"/>
<keyword evidence="2" id="KW-0539">Nucleus</keyword>
<comment type="caution">
    <text evidence="6">The sequence shown here is derived from an EMBL/GenBank/DDBJ whole genome shotgun (WGS) entry which is preliminary data.</text>
</comment>
<proteinExistence type="predicted"/>
<dbReference type="SUPFAM" id="SSF47459">
    <property type="entry name" value="HLH, helix-loop-helix DNA-binding domain"/>
    <property type="match status" value="1"/>
</dbReference>
<feature type="region of interest" description="Disordered" evidence="4">
    <location>
        <begin position="1"/>
        <end position="201"/>
    </location>
</feature>
<keyword evidence="1" id="KW-0238">DNA-binding</keyword>
<dbReference type="PROSITE" id="PS50888">
    <property type="entry name" value="BHLH"/>
    <property type="match status" value="1"/>
</dbReference>
<dbReference type="GO" id="GO:0046983">
    <property type="term" value="F:protein dimerization activity"/>
    <property type="evidence" value="ECO:0007669"/>
    <property type="project" value="InterPro"/>
</dbReference>
<dbReference type="Gene3D" id="4.10.280.10">
    <property type="entry name" value="Helix-loop-helix DNA-binding domain"/>
    <property type="match status" value="1"/>
</dbReference>
<evidence type="ECO:0000256" key="2">
    <source>
        <dbReference type="ARBA" id="ARBA00023242"/>
    </source>
</evidence>
<feature type="compositionally biased region" description="Basic and acidic residues" evidence="4">
    <location>
        <begin position="191"/>
        <end position="201"/>
    </location>
</feature>
<dbReference type="GO" id="GO:0005634">
    <property type="term" value="C:nucleus"/>
    <property type="evidence" value="ECO:0007669"/>
    <property type="project" value="TreeGrafter"/>
</dbReference>
<dbReference type="CDD" id="cd11398">
    <property type="entry name" value="bHLHzip_scCBP1"/>
    <property type="match status" value="1"/>
</dbReference>
<keyword evidence="7" id="KW-1185">Reference proteome</keyword>
<name>A0A9W8AHX0_9FUNG</name>
<organism evidence="6 7">
    <name type="scientific">Tieghemiomyces parasiticus</name>
    <dbReference type="NCBI Taxonomy" id="78921"/>
    <lineage>
        <taxon>Eukaryota</taxon>
        <taxon>Fungi</taxon>
        <taxon>Fungi incertae sedis</taxon>
        <taxon>Zoopagomycota</taxon>
        <taxon>Kickxellomycotina</taxon>
        <taxon>Dimargaritomycetes</taxon>
        <taxon>Dimargaritales</taxon>
        <taxon>Dimargaritaceae</taxon>
        <taxon>Tieghemiomyces</taxon>
    </lineage>
</organism>
<dbReference type="GO" id="GO:0003677">
    <property type="term" value="F:DNA binding"/>
    <property type="evidence" value="ECO:0007669"/>
    <property type="project" value="UniProtKB-KW"/>
</dbReference>
<dbReference type="InterPro" id="IPR036638">
    <property type="entry name" value="HLH_DNA-bd_sf"/>
</dbReference>
<dbReference type="Pfam" id="PF00010">
    <property type="entry name" value="HLH"/>
    <property type="match status" value="1"/>
</dbReference>
<feature type="compositionally biased region" description="Low complexity" evidence="4">
    <location>
        <begin position="113"/>
        <end position="132"/>
    </location>
</feature>
<evidence type="ECO:0000313" key="7">
    <source>
        <dbReference type="Proteomes" id="UP001150569"/>
    </source>
</evidence>
<feature type="compositionally biased region" description="Low complexity" evidence="4">
    <location>
        <begin position="89"/>
        <end position="102"/>
    </location>
</feature>
<dbReference type="SMART" id="SM00353">
    <property type="entry name" value="HLH"/>
    <property type="match status" value="1"/>
</dbReference>
<evidence type="ECO:0000259" key="5">
    <source>
        <dbReference type="PROSITE" id="PS50888"/>
    </source>
</evidence>
<feature type="domain" description="BHLH" evidence="5">
    <location>
        <begin position="187"/>
        <end position="235"/>
    </location>
</feature>
<evidence type="ECO:0000256" key="3">
    <source>
        <dbReference type="SAM" id="Coils"/>
    </source>
</evidence>
<feature type="compositionally biased region" description="Polar residues" evidence="4">
    <location>
        <begin position="14"/>
        <end position="24"/>
    </location>
</feature>
<dbReference type="InterPro" id="IPR011598">
    <property type="entry name" value="bHLH_dom"/>
</dbReference>
<gene>
    <name evidence="6" type="primary">CBF1</name>
    <name evidence="6" type="ORF">IWQ60_003160</name>
</gene>
<dbReference type="PANTHER" id="PTHR47787:SF1">
    <property type="entry name" value="CENTROMERE-BINDING PROTEIN 1"/>
    <property type="match status" value="1"/>
</dbReference>
<keyword evidence="3" id="KW-0175">Coiled coil</keyword>
<reference evidence="6" key="1">
    <citation type="submission" date="2022-07" db="EMBL/GenBank/DDBJ databases">
        <title>Phylogenomic reconstructions and comparative analyses of Kickxellomycotina fungi.</title>
        <authorList>
            <person name="Reynolds N.K."/>
            <person name="Stajich J.E."/>
            <person name="Barry K."/>
            <person name="Grigoriev I.V."/>
            <person name="Crous P."/>
            <person name="Smith M.E."/>
        </authorList>
    </citation>
    <scope>NUCLEOTIDE SEQUENCE</scope>
    <source>
        <strain evidence="6">RSA 861</strain>
    </source>
</reference>
<sequence>MPDNSKVTRRSKRAGSQSSNQPATEASPVDLAPAQVYPDGDILFETDTEGHGIAQPVDLAPGLLSPHPDHALLVETLEGLAQAHEEGEGSATATAEPAAGAEGTEDPSEADRAAVAAAAAAAQAEAGQDGSAPPEDTKDDNDNEDENSHTGGDTDTEKAAPAKRGRKPRGRKSTNQFPVGSAEWHKVRRESHKEVERRRRETINDGINELITLLPTPEKNKGKILRQAADYIRQLRDNEATNVEKWTLEKLLTEQAINELSAQVDMLKAHNEELRLHLEEQRDAKRHKSSTE</sequence>
<evidence type="ECO:0000256" key="1">
    <source>
        <dbReference type="ARBA" id="ARBA00023125"/>
    </source>
</evidence>
<protein>
    <submittedName>
        <fullName evidence="6">Basic helix-loop-helix protein</fullName>
    </submittedName>
</protein>